<keyword evidence="1" id="KW-0175">Coiled coil</keyword>
<dbReference type="Proteomes" id="UP000037510">
    <property type="component" value="Unassembled WGS sequence"/>
</dbReference>
<keyword evidence="3" id="KW-1185">Reference proteome</keyword>
<feature type="non-terminal residue" evidence="2">
    <location>
        <position position="304"/>
    </location>
</feature>
<feature type="coiled-coil region" evidence="1">
    <location>
        <begin position="254"/>
        <end position="302"/>
    </location>
</feature>
<protein>
    <submittedName>
        <fullName evidence="2">Coiled-coil domain-containing protein</fullName>
    </submittedName>
</protein>
<evidence type="ECO:0000313" key="3">
    <source>
        <dbReference type="Proteomes" id="UP000037510"/>
    </source>
</evidence>
<dbReference type="AlphaFoldDB" id="A0A0L7KVR1"/>
<comment type="caution">
    <text evidence="2">The sequence shown here is derived from an EMBL/GenBank/DDBJ whole genome shotgun (WGS) entry which is preliminary data.</text>
</comment>
<reference evidence="2 3" key="1">
    <citation type="journal article" date="2015" name="Genome Biol. Evol.">
        <title>The genome of winter moth (Operophtera brumata) provides a genomic perspective on sexual dimorphism and phenology.</title>
        <authorList>
            <person name="Derks M.F."/>
            <person name="Smit S."/>
            <person name="Salis L."/>
            <person name="Schijlen E."/>
            <person name="Bossers A."/>
            <person name="Mateman C."/>
            <person name="Pijl A.S."/>
            <person name="de Ridder D."/>
            <person name="Groenen M.A."/>
            <person name="Visser M.E."/>
            <person name="Megens H.J."/>
        </authorList>
    </citation>
    <scope>NUCLEOTIDE SEQUENCE [LARGE SCALE GENOMIC DNA]</scope>
    <source>
        <strain evidence="2">WM2013NL</strain>
        <tissue evidence="2">Head and thorax</tissue>
    </source>
</reference>
<sequence>MHARELLSVESLETMKKTVTKLEKELDALKRAGDDDALEGELDGIRIRLSNALSYQEELEQRNTEAEENESNTLKSTIEARVAFIESLTDKLNKADKTIEHRDKQLRDMTIKLETAKVEQEAATAKATHFRETLDLTNNMASEGKQLRNDIMKLTKQGIQQYKKYQVLEKKLSNVESERDRLRQQVSVMERDLMLGKKQAESDKRDIENLNREKDILNKSMQKIQSGSSADAEPSGTAAQAADTQFSFIKEVGLKSCEGTLAKCNKKNEQLRADVQAGLLKLSEAKAEITALTQEEAKLNRCIQ</sequence>
<name>A0A0L7KVR1_OPEBR</name>
<gene>
    <name evidence="2" type="ORF">OBRU01_20185</name>
</gene>
<evidence type="ECO:0000256" key="1">
    <source>
        <dbReference type="SAM" id="Coils"/>
    </source>
</evidence>
<feature type="coiled-coil region" evidence="1">
    <location>
        <begin position="165"/>
        <end position="227"/>
    </location>
</feature>
<feature type="coiled-coil region" evidence="1">
    <location>
        <begin position="12"/>
        <end position="76"/>
    </location>
</feature>
<evidence type="ECO:0000313" key="2">
    <source>
        <dbReference type="EMBL" id="KOB67146.1"/>
    </source>
</evidence>
<accession>A0A0L7KVR1</accession>
<dbReference type="EMBL" id="JTDY01005295">
    <property type="protein sequence ID" value="KOB67146.1"/>
    <property type="molecule type" value="Genomic_DNA"/>
</dbReference>
<organism evidence="2 3">
    <name type="scientific">Operophtera brumata</name>
    <name type="common">Winter moth</name>
    <name type="synonym">Phalaena brumata</name>
    <dbReference type="NCBI Taxonomy" id="104452"/>
    <lineage>
        <taxon>Eukaryota</taxon>
        <taxon>Metazoa</taxon>
        <taxon>Ecdysozoa</taxon>
        <taxon>Arthropoda</taxon>
        <taxon>Hexapoda</taxon>
        <taxon>Insecta</taxon>
        <taxon>Pterygota</taxon>
        <taxon>Neoptera</taxon>
        <taxon>Endopterygota</taxon>
        <taxon>Lepidoptera</taxon>
        <taxon>Glossata</taxon>
        <taxon>Ditrysia</taxon>
        <taxon>Geometroidea</taxon>
        <taxon>Geometridae</taxon>
        <taxon>Larentiinae</taxon>
        <taxon>Operophtera</taxon>
    </lineage>
</organism>
<proteinExistence type="predicted"/>